<evidence type="ECO:0000313" key="4">
    <source>
        <dbReference type="Proteomes" id="UP001165065"/>
    </source>
</evidence>
<evidence type="ECO:0000256" key="1">
    <source>
        <dbReference type="SAM" id="Coils"/>
    </source>
</evidence>
<dbReference type="InterPro" id="IPR007858">
    <property type="entry name" value="Dpy-30_motif"/>
</dbReference>
<dbReference type="Pfam" id="PF05186">
    <property type="entry name" value="Dpy-30"/>
    <property type="match status" value="1"/>
</dbReference>
<comment type="caution">
    <text evidence="3">The sequence shown here is derived from an EMBL/GenBank/DDBJ whole genome shotgun (WGS) entry which is preliminary data.</text>
</comment>
<dbReference type="OrthoDB" id="432281at2759"/>
<protein>
    <submittedName>
        <fullName evidence="3">Uncharacterized protein</fullName>
    </submittedName>
</protein>
<feature type="coiled-coil region" evidence="1">
    <location>
        <begin position="43"/>
        <end position="98"/>
    </location>
</feature>
<dbReference type="InterPro" id="IPR049630">
    <property type="entry name" value="DYDC-like_DD"/>
</dbReference>
<evidence type="ECO:0000256" key="2">
    <source>
        <dbReference type="SAM" id="MobiDB-lite"/>
    </source>
</evidence>
<name>A0A9W7L2W3_9STRA</name>
<reference evidence="4" key="1">
    <citation type="journal article" date="2023" name="Commun. Biol.">
        <title>Genome analysis of Parmales, the sister group of diatoms, reveals the evolutionary specialization of diatoms from phago-mixotrophs to photoautotrophs.</title>
        <authorList>
            <person name="Ban H."/>
            <person name="Sato S."/>
            <person name="Yoshikawa S."/>
            <person name="Yamada K."/>
            <person name="Nakamura Y."/>
            <person name="Ichinomiya M."/>
            <person name="Sato N."/>
            <person name="Blanc-Mathieu R."/>
            <person name="Endo H."/>
            <person name="Kuwata A."/>
            <person name="Ogata H."/>
        </authorList>
    </citation>
    <scope>NUCLEOTIDE SEQUENCE [LARGE SCALE GENOMIC DNA]</scope>
</reference>
<feature type="region of interest" description="Disordered" evidence="2">
    <location>
        <begin position="239"/>
        <end position="272"/>
    </location>
</feature>
<dbReference type="AlphaFoldDB" id="A0A9W7L2W3"/>
<dbReference type="CDD" id="cd22966">
    <property type="entry name" value="DD_DYDC-like"/>
    <property type="match status" value="1"/>
</dbReference>
<dbReference type="Gene3D" id="1.20.890.10">
    <property type="entry name" value="cAMP-dependent protein kinase regulatory subunit, dimerization-anchoring domain"/>
    <property type="match status" value="1"/>
</dbReference>
<dbReference type="Proteomes" id="UP001165065">
    <property type="component" value="Unassembled WGS sequence"/>
</dbReference>
<sequence length="534" mass="55585">MDSEYLKSTVGPALTAAMSALVVEQPSDSVEYLGTYLLSYVKSKEMEASKQEAEKRMAVLLEEANAANAAAEAEAAAAAAAQAEKDKEEEALANELATSTDTASLYGKVLDLIKARTNSSSVYLGRKETTDAGVSQIQYLASTQEDMVGKVLKGVADGEEEGMEGVTWPIFTSSEVEETLTDAETGEESTVTKTVFPEEIVVPNVCRDPAIKCFGLPKLGSYVAVPVRYSSCLHENGIEDAPPPPEPVAAEDVDPEAAAATAEPVVEEPPPKFSPVNVTSEFIIGFDSVGQGREFTKEEKTFAKAWASKLAEASQAAELKLWNEDIVAMEAAAAGEADVVAAIAAAKEAAAATAAAALAELGEEVTEDEKAYKDAESKATAAVEVVTAVKDSLFAIAKSNVVPKSETVKALTGLVMIAGCEKGEYTDMLTNKVEWGKLKGLIGDGLIEKLAAIDITTWAAEGALDGVKGVIEGLEDAGTPFSHIVPVVSVSGTAISLINAVAAKAEAYTVFEAKKEEARVAAEEAAAAAAAGGE</sequence>
<accession>A0A9W7L2W3</accession>
<dbReference type="EMBL" id="BRYA01000552">
    <property type="protein sequence ID" value="GMI22607.1"/>
    <property type="molecule type" value="Genomic_DNA"/>
</dbReference>
<organism evidence="3 4">
    <name type="scientific">Triparma columacea</name>
    <dbReference type="NCBI Taxonomy" id="722753"/>
    <lineage>
        <taxon>Eukaryota</taxon>
        <taxon>Sar</taxon>
        <taxon>Stramenopiles</taxon>
        <taxon>Ochrophyta</taxon>
        <taxon>Bolidophyceae</taxon>
        <taxon>Parmales</taxon>
        <taxon>Triparmaceae</taxon>
        <taxon>Triparma</taxon>
    </lineage>
</organism>
<keyword evidence="1" id="KW-0175">Coiled coil</keyword>
<proteinExistence type="predicted"/>
<keyword evidence="4" id="KW-1185">Reference proteome</keyword>
<evidence type="ECO:0000313" key="3">
    <source>
        <dbReference type="EMBL" id="GMI22607.1"/>
    </source>
</evidence>
<gene>
    <name evidence="3" type="ORF">TrCOL_g1233</name>
</gene>